<keyword evidence="5" id="KW-1185">Reference proteome</keyword>
<feature type="coiled-coil region" evidence="1">
    <location>
        <begin position="201"/>
        <end position="228"/>
    </location>
</feature>
<accession>A0A058Z8A2</accession>
<dbReference type="RefSeq" id="XP_009495759.1">
    <property type="nucleotide sequence ID" value="XM_009497484.1"/>
</dbReference>
<dbReference type="GeneID" id="20528337"/>
<evidence type="ECO:0000256" key="2">
    <source>
        <dbReference type="SAM" id="MobiDB-lite"/>
    </source>
</evidence>
<dbReference type="OMA" id="PRSNDAW"/>
<dbReference type="Proteomes" id="UP000030693">
    <property type="component" value="Unassembled WGS sequence"/>
</dbReference>
<dbReference type="InterPro" id="IPR008942">
    <property type="entry name" value="ENTH_VHS"/>
</dbReference>
<feature type="compositionally biased region" description="Low complexity" evidence="2">
    <location>
        <begin position="404"/>
        <end position="419"/>
    </location>
</feature>
<dbReference type="GO" id="GO:0030125">
    <property type="term" value="C:clathrin vesicle coat"/>
    <property type="evidence" value="ECO:0007669"/>
    <property type="project" value="TreeGrafter"/>
</dbReference>
<feature type="compositionally biased region" description="Polar residues" evidence="2">
    <location>
        <begin position="576"/>
        <end position="591"/>
    </location>
</feature>
<dbReference type="InterPro" id="IPR013809">
    <property type="entry name" value="ENTH"/>
</dbReference>
<feature type="region of interest" description="Disordered" evidence="2">
    <location>
        <begin position="233"/>
        <end position="450"/>
    </location>
</feature>
<dbReference type="OrthoDB" id="4033880at2759"/>
<feature type="compositionally biased region" description="Polar residues" evidence="2">
    <location>
        <begin position="155"/>
        <end position="175"/>
    </location>
</feature>
<dbReference type="PANTHER" id="PTHR12276:SF110">
    <property type="entry name" value="EPSIN-1-RELATED"/>
    <property type="match status" value="1"/>
</dbReference>
<dbReference type="Pfam" id="PF01417">
    <property type="entry name" value="ENTH"/>
    <property type="match status" value="1"/>
</dbReference>
<dbReference type="eggNOG" id="KOG2056">
    <property type="taxonomic scope" value="Eukaryota"/>
</dbReference>
<feature type="compositionally biased region" description="Pro residues" evidence="2">
    <location>
        <begin position="330"/>
        <end position="340"/>
    </location>
</feature>
<dbReference type="GO" id="GO:0005543">
    <property type="term" value="F:phospholipid binding"/>
    <property type="evidence" value="ECO:0007669"/>
    <property type="project" value="TreeGrafter"/>
</dbReference>
<reference evidence="4" key="1">
    <citation type="submission" date="2013-04" db="EMBL/GenBank/DDBJ databases">
        <title>The Genome Sequence of Fonticula alba ATCC 38817.</title>
        <authorList>
            <consortium name="The Broad Institute Genomics Platform"/>
            <person name="Russ C."/>
            <person name="Cuomo C."/>
            <person name="Burger G."/>
            <person name="Gray M.W."/>
            <person name="Holland P.W.H."/>
            <person name="King N."/>
            <person name="Lang F.B.F."/>
            <person name="Roger A.J."/>
            <person name="Ruiz-Trillo I."/>
            <person name="Brown M."/>
            <person name="Walker B."/>
            <person name="Young S."/>
            <person name="Zeng Q."/>
            <person name="Gargeya S."/>
            <person name="Fitzgerald M."/>
            <person name="Haas B."/>
            <person name="Abouelleil A."/>
            <person name="Allen A.W."/>
            <person name="Alvarado L."/>
            <person name="Arachchi H.M."/>
            <person name="Berlin A.M."/>
            <person name="Chapman S.B."/>
            <person name="Gainer-Dewar J."/>
            <person name="Goldberg J."/>
            <person name="Griggs A."/>
            <person name="Gujja S."/>
            <person name="Hansen M."/>
            <person name="Howarth C."/>
            <person name="Imamovic A."/>
            <person name="Ireland A."/>
            <person name="Larimer J."/>
            <person name="McCowan C."/>
            <person name="Murphy C."/>
            <person name="Pearson M."/>
            <person name="Poon T.W."/>
            <person name="Priest M."/>
            <person name="Roberts A."/>
            <person name="Saif S."/>
            <person name="Shea T."/>
            <person name="Sisk P."/>
            <person name="Sykes S."/>
            <person name="Wortman J."/>
            <person name="Nusbaum C."/>
            <person name="Birren B."/>
        </authorList>
    </citation>
    <scope>NUCLEOTIDE SEQUENCE [LARGE SCALE GENOMIC DNA]</scope>
    <source>
        <strain evidence="4">ATCC 38817</strain>
    </source>
</reference>
<evidence type="ECO:0000256" key="1">
    <source>
        <dbReference type="SAM" id="Coils"/>
    </source>
</evidence>
<dbReference type="STRING" id="691883.A0A058Z8A2"/>
<dbReference type="GO" id="GO:0006897">
    <property type="term" value="P:endocytosis"/>
    <property type="evidence" value="ECO:0007669"/>
    <property type="project" value="TreeGrafter"/>
</dbReference>
<dbReference type="CDD" id="cd03571">
    <property type="entry name" value="ENTH"/>
    <property type="match status" value="1"/>
</dbReference>
<dbReference type="EMBL" id="KB932205">
    <property type="protein sequence ID" value="KCV70153.1"/>
    <property type="molecule type" value="Genomic_DNA"/>
</dbReference>
<feature type="domain" description="ENTH" evidence="3">
    <location>
        <begin position="14"/>
        <end position="145"/>
    </location>
</feature>
<dbReference type="SUPFAM" id="SSF48464">
    <property type="entry name" value="ENTH/VHS domain"/>
    <property type="match status" value="1"/>
</dbReference>
<proteinExistence type="predicted"/>
<evidence type="ECO:0000313" key="5">
    <source>
        <dbReference type="Proteomes" id="UP000030693"/>
    </source>
</evidence>
<feature type="compositionally biased region" description="Polar residues" evidence="2">
    <location>
        <begin position="642"/>
        <end position="668"/>
    </location>
</feature>
<feature type="compositionally biased region" description="Polar residues" evidence="2">
    <location>
        <begin position="420"/>
        <end position="430"/>
    </location>
</feature>
<feature type="region of interest" description="Disordered" evidence="2">
    <location>
        <begin position="152"/>
        <end position="177"/>
    </location>
</feature>
<sequence length="668" mass="71365">MDHHLRSARRKTKNVLKGYSDAEAAVREATSNDPWGCPLPLYQHIASMTHDRQQRTEIMKMTFKRLNDHGRKWRHVTKALSLLEFLLKNGHPATIEWTKSEIHQLTTLREFQYMENGRDRGSYIRKKSMELAALLNDDPKILNEERARLREVNKRTASNTSSHARSMSSQGNTGAVSYERPANVSESAYFYNNDRDLQMALEASRESYEQEQRNRAKEEHDVQRAISESRKDMFTGVVQPSASAASLGQESATPVFSSEQQRTRQQLHQHYHGAVAADPTPAPTLVTQMASAGGSGLQPPSASARRRSRANSVTGSPVSSLSDPFSGAPAGPPPPVPVDPFAPSANDPFTPLSADPFTPVAPVGGVAGLSDPFGDPFAAPSAGSGASVSDPFAAPGAVTAANYQQHPQYQQALQQQQQQASDPFSMSFSPVGSGARQLAPHERASANTAAAALAQVARNAPQIDPFARQATDHSVPAYQQPRQQTAPPASVDPFATASTSSQPPSYGHNDPFASLYTGEVMQATPVSSSGGTPASPKASSGPSRSNDPFASIGPVFSSKPAEAPTFDRSGPKSPPVSMNTLRAQQQHQMMNPTPGGAGFYPPNSPNSSQPASFLPQPGMAQGSSMGPGQLGGYPPQYGAASHYQQQGVGQPRPQSSAPANNDPFSSLL</sequence>
<evidence type="ECO:0000259" key="3">
    <source>
        <dbReference type="PROSITE" id="PS50942"/>
    </source>
</evidence>
<feature type="compositionally biased region" description="Polar residues" evidence="2">
    <location>
        <begin position="238"/>
        <end position="264"/>
    </location>
</feature>
<name>A0A058Z8A2_FONAL</name>
<feature type="compositionally biased region" description="Polar residues" evidence="2">
    <location>
        <begin position="311"/>
        <end position="322"/>
    </location>
</feature>
<feature type="compositionally biased region" description="Polar residues" evidence="2">
    <location>
        <begin position="524"/>
        <end position="548"/>
    </location>
</feature>
<dbReference type="AlphaFoldDB" id="A0A058Z8A2"/>
<dbReference type="GO" id="GO:0005886">
    <property type="term" value="C:plasma membrane"/>
    <property type="evidence" value="ECO:0007669"/>
    <property type="project" value="TreeGrafter"/>
</dbReference>
<organism evidence="4">
    <name type="scientific">Fonticula alba</name>
    <name type="common">Slime mold</name>
    <dbReference type="NCBI Taxonomy" id="691883"/>
    <lineage>
        <taxon>Eukaryota</taxon>
        <taxon>Rotosphaerida</taxon>
        <taxon>Fonticulaceae</taxon>
        <taxon>Fonticula</taxon>
    </lineage>
</organism>
<dbReference type="GO" id="GO:0005768">
    <property type="term" value="C:endosome"/>
    <property type="evidence" value="ECO:0007669"/>
    <property type="project" value="TreeGrafter"/>
</dbReference>
<dbReference type="PROSITE" id="PS50942">
    <property type="entry name" value="ENTH"/>
    <property type="match status" value="1"/>
</dbReference>
<feature type="compositionally biased region" description="Low complexity" evidence="2">
    <location>
        <begin position="374"/>
        <end position="391"/>
    </location>
</feature>
<dbReference type="GO" id="GO:0030276">
    <property type="term" value="F:clathrin binding"/>
    <property type="evidence" value="ECO:0007669"/>
    <property type="project" value="TreeGrafter"/>
</dbReference>
<dbReference type="SMART" id="SM00273">
    <property type="entry name" value="ENTH"/>
    <property type="match status" value="1"/>
</dbReference>
<feature type="region of interest" description="Disordered" evidence="2">
    <location>
        <begin position="462"/>
        <end position="668"/>
    </location>
</feature>
<keyword evidence="1" id="KW-0175">Coiled coil</keyword>
<evidence type="ECO:0000313" key="4">
    <source>
        <dbReference type="EMBL" id="KCV70153.1"/>
    </source>
</evidence>
<dbReference type="Gene3D" id="1.25.40.90">
    <property type="match status" value="1"/>
</dbReference>
<gene>
    <name evidence="4" type="ORF">H696_03612</name>
</gene>
<dbReference type="PANTHER" id="PTHR12276">
    <property type="entry name" value="EPSIN/ENT-RELATED"/>
    <property type="match status" value="1"/>
</dbReference>
<protein>
    <recommendedName>
        <fullName evidence="3">ENTH domain-containing protein</fullName>
    </recommendedName>
</protein>